<reference evidence="2 3" key="1">
    <citation type="journal article" date="2006" name="Nature">
        <title>Global trends of whole-genome duplications revealed by the ciliate Paramecium tetraurelia.</title>
        <authorList>
            <consortium name="Genoscope"/>
            <person name="Aury J.-M."/>
            <person name="Jaillon O."/>
            <person name="Duret L."/>
            <person name="Noel B."/>
            <person name="Jubin C."/>
            <person name="Porcel B.M."/>
            <person name="Segurens B."/>
            <person name="Daubin V."/>
            <person name="Anthouard V."/>
            <person name="Aiach N."/>
            <person name="Arnaiz O."/>
            <person name="Billaut A."/>
            <person name="Beisson J."/>
            <person name="Blanc I."/>
            <person name="Bouhouche K."/>
            <person name="Camara F."/>
            <person name="Duharcourt S."/>
            <person name="Guigo R."/>
            <person name="Gogendeau D."/>
            <person name="Katinka M."/>
            <person name="Keller A.-M."/>
            <person name="Kissmehl R."/>
            <person name="Klotz C."/>
            <person name="Koll F."/>
            <person name="Le Moue A."/>
            <person name="Lepere C."/>
            <person name="Malinsky S."/>
            <person name="Nowacki M."/>
            <person name="Nowak J.K."/>
            <person name="Plattner H."/>
            <person name="Poulain J."/>
            <person name="Ruiz F."/>
            <person name="Serrano V."/>
            <person name="Zagulski M."/>
            <person name="Dessen P."/>
            <person name="Betermier M."/>
            <person name="Weissenbach J."/>
            <person name="Scarpelli C."/>
            <person name="Schachter V."/>
            <person name="Sperling L."/>
            <person name="Meyer E."/>
            <person name="Cohen J."/>
            <person name="Wincker P."/>
        </authorList>
    </citation>
    <scope>NUCLEOTIDE SEQUENCE [LARGE SCALE GENOMIC DNA]</scope>
    <source>
        <strain evidence="2 3">Stock d4-2</strain>
    </source>
</reference>
<keyword evidence="3" id="KW-1185">Reference proteome</keyword>
<feature type="chain" id="PRO_5002622519" evidence="1">
    <location>
        <begin position="23"/>
        <end position="70"/>
    </location>
</feature>
<dbReference type="AlphaFoldDB" id="A0BJL5"/>
<dbReference type="RefSeq" id="XP_001426130.1">
    <property type="nucleotide sequence ID" value="XM_001426093.2"/>
</dbReference>
<organism evidence="2 3">
    <name type="scientific">Paramecium tetraurelia</name>
    <dbReference type="NCBI Taxonomy" id="5888"/>
    <lineage>
        <taxon>Eukaryota</taxon>
        <taxon>Sar</taxon>
        <taxon>Alveolata</taxon>
        <taxon>Ciliophora</taxon>
        <taxon>Intramacronucleata</taxon>
        <taxon>Oligohymenophorea</taxon>
        <taxon>Peniculida</taxon>
        <taxon>Parameciidae</taxon>
        <taxon>Paramecium</taxon>
    </lineage>
</organism>
<dbReference type="GeneID" id="5011914"/>
<evidence type="ECO:0000313" key="2">
    <source>
        <dbReference type="EMBL" id="CAK58732.1"/>
    </source>
</evidence>
<name>A0BJL5_PARTE</name>
<accession>A0BJL5</accession>
<dbReference type="InParanoid" id="A0BJL5"/>
<sequence>MFCQFNGCFLLRSFIMLYQQNACSVQKKQKLTKKGRNYLAQKPLTQNRNHEGTLFQLFDNEKFQLSFYEQ</sequence>
<dbReference type="Proteomes" id="UP000000600">
    <property type="component" value="Unassembled WGS sequence"/>
</dbReference>
<dbReference type="HOGENOM" id="CLU_2763303_0_0_1"/>
<feature type="signal peptide" evidence="1">
    <location>
        <begin position="1"/>
        <end position="22"/>
    </location>
</feature>
<keyword evidence="1" id="KW-0732">Signal</keyword>
<evidence type="ECO:0000256" key="1">
    <source>
        <dbReference type="SAM" id="SignalP"/>
    </source>
</evidence>
<dbReference type="KEGG" id="ptm:GSPATT00029360001"/>
<dbReference type="EMBL" id="CT867998">
    <property type="protein sequence ID" value="CAK58732.1"/>
    <property type="molecule type" value="Genomic_DNA"/>
</dbReference>
<gene>
    <name evidence="2" type="ORF">GSPATT00029360001</name>
</gene>
<proteinExistence type="predicted"/>
<evidence type="ECO:0000313" key="3">
    <source>
        <dbReference type="Proteomes" id="UP000000600"/>
    </source>
</evidence>
<protein>
    <submittedName>
        <fullName evidence="2">Uncharacterized protein</fullName>
    </submittedName>
</protein>